<comment type="cofactor">
    <cofactor evidence="1">
        <name>a divalent metal cation</name>
        <dbReference type="ChEBI" id="CHEBI:60240"/>
    </cofactor>
</comment>
<dbReference type="PANTHER" id="PTHR22930">
    <property type="match status" value="1"/>
</dbReference>
<comment type="caution">
    <text evidence="14">The sequence shown here is derived from an EMBL/GenBank/DDBJ whole genome shotgun (WGS) entry which is preliminary data.</text>
</comment>
<dbReference type="GO" id="GO:0046872">
    <property type="term" value="F:metal ion binding"/>
    <property type="evidence" value="ECO:0007669"/>
    <property type="project" value="UniProtKB-KW"/>
</dbReference>
<keyword evidence="8" id="KW-0479">Metal-binding</keyword>
<protein>
    <recommendedName>
        <fullName evidence="5">Putative nuclease HARBI1</fullName>
    </recommendedName>
    <alternativeName>
        <fullName evidence="11">Harbinger transposase-derived nuclease</fullName>
    </alternativeName>
</protein>
<dbReference type="EMBL" id="JARPUR010000001">
    <property type="protein sequence ID" value="KAK4884622.1"/>
    <property type="molecule type" value="Genomic_DNA"/>
</dbReference>
<dbReference type="GO" id="GO:0005737">
    <property type="term" value="C:cytoplasm"/>
    <property type="evidence" value="ECO:0007669"/>
    <property type="project" value="UniProtKB-SubCell"/>
</dbReference>
<dbReference type="GO" id="GO:0004518">
    <property type="term" value="F:nuclease activity"/>
    <property type="evidence" value="ECO:0007669"/>
    <property type="project" value="UniProtKB-KW"/>
</dbReference>
<sequence>MDVDNFNNIILNNIIQEDLEDAAGEVEIRRDVLPQTNPFDLSDHKFVKLFRVSKHLFQEIVDMVTPYVTHSTRVSALTVTTKVLAALRFYASGSYQEITGSNSFVAISQSSMSRCIKEVTNALNRPEILGMTVRYPLTIEELEALRTSFYMKYRFPGAVGCIDCTHISVVAPQENEHLYVNRKGYHSLNVQLICDTNLTILNCNARFPGATHDAYIWRQSPISNFMENMYRRNPGNVFFLMGDSGYPTRSWLLTPLGNPQNAGDHRYNVQFCSIRSTIERCNGVLKSRFRCLIRHRTLHYDPVMAGKIINACCVLHNLCINNNIPEVDEPHGVQEPDYGMYAAENYVDNIQRAVHPDLAVARQIQRNIINNFI</sequence>
<evidence type="ECO:0000256" key="7">
    <source>
        <dbReference type="ARBA" id="ARBA00022722"/>
    </source>
</evidence>
<dbReference type="Proteomes" id="UP001353858">
    <property type="component" value="Unassembled WGS sequence"/>
</dbReference>
<gene>
    <name evidence="14" type="ORF">RN001_000893</name>
</gene>
<dbReference type="GO" id="GO:0016787">
    <property type="term" value="F:hydrolase activity"/>
    <property type="evidence" value="ECO:0007669"/>
    <property type="project" value="UniProtKB-KW"/>
</dbReference>
<name>A0AAN7PFI6_9COLE</name>
<evidence type="ECO:0000256" key="5">
    <source>
        <dbReference type="ARBA" id="ARBA00015519"/>
    </source>
</evidence>
<keyword evidence="9" id="KW-0378">Hydrolase</keyword>
<keyword evidence="15" id="KW-1185">Reference proteome</keyword>
<dbReference type="InterPro" id="IPR027806">
    <property type="entry name" value="HARBI1_dom"/>
</dbReference>
<keyword evidence="10" id="KW-0539">Nucleus</keyword>
<dbReference type="AlphaFoldDB" id="A0AAN7PFI6"/>
<evidence type="ECO:0000259" key="13">
    <source>
        <dbReference type="Pfam" id="PF13359"/>
    </source>
</evidence>
<evidence type="ECO:0000256" key="8">
    <source>
        <dbReference type="ARBA" id="ARBA00022723"/>
    </source>
</evidence>
<dbReference type="InterPro" id="IPR045249">
    <property type="entry name" value="HARBI1-like"/>
</dbReference>
<reference evidence="15" key="1">
    <citation type="submission" date="2023-01" db="EMBL/GenBank/DDBJ databases">
        <title>Key to firefly adult light organ development and bioluminescence: homeobox transcription factors regulate luciferase expression and transportation to peroxisome.</title>
        <authorList>
            <person name="Fu X."/>
        </authorList>
    </citation>
    <scope>NUCLEOTIDE SEQUENCE [LARGE SCALE GENOMIC DNA]</scope>
</reference>
<dbReference type="PRINTS" id="PR02086">
    <property type="entry name" value="PUTNUCHARBI1"/>
</dbReference>
<organism evidence="14 15">
    <name type="scientific">Aquatica leii</name>
    <dbReference type="NCBI Taxonomy" id="1421715"/>
    <lineage>
        <taxon>Eukaryota</taxon>
        <taxon>Metazoa</taxon>
        <taxon>Ecdysozoa</taxon>
        <taxon>Arthropoda</taxon>
        <taxon>Hexapoda</taxon>
        <taxon>Insecta</taxon>
        <taxon>Pterygota</taxon>
        <taxon>Neoptera</taxon>
        <taxon>Endopterygota</taxon>
        <taxon>Coleoptera</taxon>
        <taxon>Polyphaga</taxon>
        <taxon>Elateriformia</taxon>
        <taxon>Elateroidea</taxon>
        <taxon>Lampyridae</taxon>
        <taxon>Luciolinae</taxon>
        <taxon>Aquatica</taxon>
    </lineage>
</organism>
<dbReference type="Pfam" id="PF13359">
    <property type="entry name" value="DDE_Tnp_4"/>
    <property type="match status" value="1"/>
</dbReference>
<accession>A0AAN7PFI6</accession>
<keyword evidence="6" id="KW-0963">Cytoplasm</keyword>
<evidence type="ECO:0000313" key="15">
    <source>
        <dbReference type="Proteomes" id="UP001353858"/>
    </source>
</evidence>
<proteinExistence type="inferred from homology"/>
<dbReference type="PANTHER" id="PTHR22930:SF289">
    <property type="entry name" value="DDE TNP4 DOMAIN-CONTAINING PROTEIN-RELATED"/>
    <property type="match status" value="1"/>
</dbReference>
<evidence type="ECO:0000256" key="11">
    <source>
        <dbReference type="ARBA" id="ARBA00030126"/>
    </source>
</evidence>
<feature type="domain" description="DDE Tnp4" evidence="13">
    <location>
        <begin position="162"/>
        <end position="317"/>
    </location>
</feature>
<evidence type="ECO:0000256" key="3">
    <source>
        <dbReference type="ARBA" id="ARBA00004496"/>
    </source>
</evidence>
<keyword evidence="7" id="KW-0540">Nuclease</keyword>
<evidence type="ECO:0000256" key="9">
    <source>
        <dbReference type="ARBA" id="ARBA00022801"/>
    </source>
</evidence>
<comment type="subcellular location">
    <subcellularLocation>
        <location evidence="3">Cytoplasm</location>
    </subcellularLocation>
    <subcellularLocation>
        <location evidence="2">Nucleus</location>
    </subcellularLocation>
</comment>
<evidence type="ECO:0000256" key="2">
    <source>
        <dbReference type="ARBA" id="ARBA00004123"/>
    </source>
</evidence>
<evidence type="ECO:0000313" key="14">
    <source>
        <dbReference type="EMBL" id="KAK4884622.1"/>
    </source>
</evidence>
<evidence type="ECO:0000256" key="12">
    <source>
        <dbReference type="ARBA" id="ARBA00045850"/>
    </source>
</evidence>
<dbReference type="GO" id="GO:0005634">
    <property type="term" value="C:nucleus"/>
    <property type="evidence" value="ECO:0007669"/>
    <property type="project" value="UniProtKB-SubCell"/>
</dbReference>
<evidence type="ECO:0000256" key="4">
    <source>
        <dbReference type="ARBA" id="ARBA00006958"/>
    </source>
</evidence>
<comment type="similarity">
    <text evidence="4">Belongs to the HARBI1 family.</text>
</comment>
<evidence type="ECO:0000256" key="1">
    <source>
        <dbReference type="ARBA" id="ARBA00001968"/>
    </source>
</evidence>
<comment type="function">
    <text evidence="12">Transposase-derived protein that may have nuclease activity. Does not have transposase activity.</text>
</comment>
<evidence type="ECO:0000256" key="10">
    <source>
        <dbReference type="ARBA" id="ARBA00023242"/>
    </source>
</evidence>
<dbReference type="InterPro" id="IPR026103">
    <property type="entry name" value="HARBI1_animal"/>
</dbReference>
<evidence type="ECO:0000256" key="6">
    <source>
        <dbReference type="ARBA" id="ARBA00022490"/>
    </source>
</evidence>